<dbReference type="GO" id="GO:0003677">
    <property type="term" value="F:DNA binding"/>
    <property type="evidence" value="ECO:0007669"/>
    <property type="project" value="UniProtKB-KW"/>
</dbReference>
<dbReference type="InterPro" id="IPR002872">
    <property type="entry name" value="Proline_DH_dom"/>
</dbReference>
<dbReference type="InterPro" id="IPR024082">
    <property type="entry name" value="PRODH_PutA_dom_II"/>
</dbReference>
<dbReference type="Pfam" id="PF00171">
    <property type="entry name" value="Aldedh"/>
    <property type="match status" value="1"/>
</dbReference>
<dbReference type="GO" id="GO:0003700">
    <property type="term" value="F:DNA-binding transcription factor activity"/>
    <property type="evidence" value="ECO:0007669"/>
    <property type="project" value="InterPro"/>
</dbReference>
<proteinExistence type="inferred from homology"/>
<name>A0A9J6PDE1_9PROT</name>
<comment type="similarity">
    <text evidence="5">In the N-terminal section; belongs to the proline dehydrogenase family.</text>
</comment>
<evidence type="ECO:0000259" key="7">
    <source>
        <dbReference type="Pfam" id="PF00171"/>
    </source>
</evidence>
<evidence type="ECO:0000256" key="5">
    <source>
        <dbReference type="PIRNR" id="PIRNR000197"/>
    </source>
</evidence>
<accession>A0A9J6PDE1</accession>
<evidence type="ECO:0000256" key="1">
    <source>
        <dbReference type="ARBA" id="ARBA00004786"/>
    </source>
</evidence>
<reference evidence="10" key="1">
    <citation type="submission" date="2022-06" db="EMBL/GenBank/DDBJ databases">
        <title>Isolation and Genomics of Futiania mangrovii gen. nov., sp. nov., a Rare and Metabolically-versatile member in the Class Alphaproteobacteria.</title>
        <authorList>
            <person name="Liu L."/>
            <person name="Huang W.-C."/>
            <person name="Pan J."/>
            <person name="Li J."/>
            <person name="Huang Y."/>
            <person name="Du H."/>
            <person name="Liu Y."/>
            <person name="Li M."/>
        </authorList>
    </citation>
    <scope>NUCLEOTIDE SEQUENCE</scope>
    <source>
        <strain evidence="10">FT118</strain>
    </source>
</reference>
<dbReference type="Gene3D" id="3.20.20.220">
    <property type="match status" value="1"/>
</dbReference>
<keyword evidence="11" id="KW-1185">Reference proteome</keyword>
<organism evidence="10 11">
    <name type="scientific">Futiania mangrovi</name>
    <dbReference type="NCBI Taxonomy" id="2959716"/>
    <lineage>
        <taxon>Bacteria</taxon>
        <taxon>Pseudomonadati</taxon>
        <taxon>Pseudomonadota</taxon>
        <taxon>Alphaproteobacteria</taxon>
        <taxon>Futianiales</taxon>
        <taxon>Futianiaceae</taxon>
        <taxon>Futiania</taxon>
    </lineage>
</organism>
<dbReference type="PANTHER" id="PTHR42862:SF1">
    <property type="entry name" value="DELTA-1-PYRROLINE-5-CARBOXYLATE DEHYDROGENASE 2, ISOFORM A-RELATED"/>
    <property type="match status" value="1"/>
</dbReference>
<dbReference type="EMBL" id="JAMZFT010000002">
    <property type="protein sequence ID" value="MCP1336366.1"/>
    <property type="molecule type" value="Genomic_DNA"/>
</dbReference>
<dbReference type="InterPro" id="IPR016162">
    <property type="entry name" value="Ald_DH_N"/>
</dbReference>
<dbReference type="Pfam" id="PF01619">
    <property type="entry name" value="Pro_dh"/>
    <property type="match status" value="1"/>
</dbReference>
<comment type="catalytic activity">
    <reaction evidence="5">
        <text>L-proline + a quinone = (S)-1-pyrroline-5-carboxylate + a quinol + H(+)</text>
        <dbReference type="Rhea" id="RHEA:23784"/>
        <dbReference type="ChEBI" id="CHEBI:15378"/>
        <dbReference type="ChEBI" id="CHEBI:17388"/>
        <dbReference type="ChEBI" id="CHEBI:24646"/>
        <dbReference type="ChEBI" id="CHEBI:60039"/>
        <dbReference type="ChEBI" id="CHEBI:132124"/>
        <dbReference type="EC" id="1.5.5.2"/>
    </reaction>
</comment>
<dbReference type="SUPFAM" id="SSF81935">
    <property type="entry name" value="N-terminal domain of bifunctional PutA protein"/>
    <property type="match status" value="1"/>
</dbReference>
<feature type="domain" description="Proline dehydrogenase PutA" evidence="9">
    <location>
        <begin position="59"/>
        <end position="175"/>
    </location>
</feature>
<comment type="similarity">
    <text evidence="5">In the C-terminal section; belongs to the aldehyde dehydrogenase family.</text>
</comment>
<comment type="pathway">
    <text evidence="1 5">Amino-acid degradation; L-proline degradation into L-glutamate; L-glutamate from L-proline: step 2/2.</text>
</comment>
<dbReference type="GO" id="GO:0010133">
    <property type="term" value="P:L-proline catabolic process to L-glutamate"/>
    <property type="evidence" value="ECO:0007669"/>
    <property type="project" value="UniProtKB-UniRule"/>
</dbReference>
<dbReference type="InterPro" id="IPR016160">
    <property type="entry name" value="Ald_DH_CS_CYS"/>
</dbReference>
<dbReference type="InterPro" id="IPR016161">
    <property type="entry name" value="Ald_DH/histidinol_DH"/>
</dbReference>
<keyword evidence="5" id="KW-0285">Flavoprotein</keyword>
<keyword evidence="3 5" id="KW-0520">NAD</keyword>
<evidence type="ECO:0000256" key="3">
    <source>
        <dbReference type="ARBA" id="ARBA00023027"/>
    </source>
</evidence>
<dbReference type="Gene3D" id="1.20.5.460">
    <property type="entry name" value="Single helix bin"/>
    <property type="match status" value="1"/>
</dbReference>
<comment type="function">
    <text evidence="5">Oxidizes proline to glutamate for use as a carbon and nitrogen source.</text>
</comment>
<dbReference type="SUPFAM" id="SSF51730">
    <property type="entry name" value="FAD-linked oxidoreductase"/>
    <property type="match status" value="1"/>
</dbReference>
<dbReference type="NCBIfam" id="NF008869">
    <property type="entry name" value="PRK11904.1"/>
    <property type="match status" value="1"/>
</dbReference>
<protein>
    <recommendedName>
        <fullName evidence="5">Bifunctional protein PutA</fullName>
    </recommendedName>
    <domain>
        <recommendedName>
            <fullName evidence="5">Proline dehydrogenase</fullName>
            <ecNumber evidence="5">1.5.5.2</ecNumber>
        </recommendedName>
        <alternativeName>
            <fullName evidence="5">Proline oxidase</fullName>
        </alternativeName>
    </domain>
    <domain>
        <recommendedName>
            <fullName evidence="5">Delta-1-pyrroline-5-carboxylate dehydrogenase</fullName>
            <shortName evidence="5">P5C dehydrogenase</shortName>
            <ecNumber evidence="5">1.2.1.88</ecNumber>
        </recommendedName>
        <alternativeName>
            <fullName evidence="5">L-glutamate gamma-semialdehyde dehydrogenase</fullName>
        </alternativeName>
    </domain>
</protein>
<evidence type="ECO:0000256" key="2">
    <source>
        <dbReference type="ARBA" id="ARBA00023002"/>
    </source>
</evidence>
<comment type="caution">
    <text evidence="10">The sequence shown here is derived from an EMBL/GenBank/DDBJ whole genome shotgun (WGS) entry which is preliminary data.</text>
</comment>
<dbReference type="GO" id="GO:0003842">
    <property type="term" value="F:L-glutamate gamma-semialdehyde dehydrogenase activity"/>
    <property type="evidence" value="ECO:0007669"/>
    <property type="project" value="UniProtKB-UniRule"/>
</dbReference>
<dbReference type="PANTHER" id="PTHR42862">
    <property type="entry name" value="DELTA-1-PYRROLINE-5-CARBOXYLATE DEHYDROGENASE 1, ISOFORM A-RELATED"/>
    <property type="match status" value="1"/>
</dbReference>
<dbReference type="Gene3D" id="3.40.605.10">
    <property type="entry name" value="Aldehyde Dehydrogenase, Chain A, domain 1"/>
    <property type="match status" value="1"/>
</dbReference>
<keyword evidence="5" id="KW-0642">Proline metabolism</keyword>
<dbReference type="EC" id="1.5.5.2" evidence="5"/>
<keyword evidence="5" id="KW-0238">DNA-binding</keyword>
<dbReference type="GO" id="GO:0009898">
    <property type="term" value="C:cytoplasmic side of plasma membrane"/>
    <property type="evidence" value="ECO:0007669"/>
    <property type="project" value="TreeGrafter"/>
</dbReference>
<evidence type="ECO:0000256" key="6">
    <source>
        <dbReference type="PIRSR" id="PIRSR000197-1"/>
    </source>
</evidence>
<dbReference type="InterPro" id="IPR024089">
    <property type="entry name" value="PRODH_PutA_dom_I/II"/>
</dbReference>
<dbReference type="InterPro" id="IPR050485">
    <property type="entry name" value="Proline_metab_enzyme"/>
</dbReference>
<sequence>MDLNSARRAVDEAFFADETDAVRDRLARHGLDAAARARISARAAGLVRTIRADPDPNLLESFLAEYGLSTDEGVALMCLAEAYLRVPDAPTLDALIRDKIGGADWSKHSGETDSLLVNASTWALMLTGRIYGGGEEGGRPEQQVAGTLRRLVQRLGEPVVRTAVGQAMKAMGQQFVLGRSIGEALKRGQPMREKGYAYSYDMLGEAARTDRDARRYFRAYADAISAISKAADARAPAQANPGISVKLSALHPRYEYVQRARVMAELVPRLSALIEMARNANIGFNVDAEEADRLSLSLEVIEAALDNADLKGWDGFGIVVQSYSKQAMAVLDWVVALARTHDRRIAVRLVKGAYWDMEVKNAQVQGMPCYPTWTRKTSTDVSYLACTRKLFDHADKLYPQFATHNAHTAAAILEMAGKDAAPDLFEFQRLHGMGEALHDLLMAETGRRCRIYAPVGVHEDLLAYLVRRLLENGANSSFVNQLLDEDVDPEDLTRDPVGETERLNSIPHPHIPLPPDLYGPERCNAKGWNLNQPLMAEALDRDMAAFRAHAWEAFPLIAGEAVETAPQPVRNPANLEEVVGTVHEADAELAARAVEATAAAFPAWRDRPAEERAAILDRIAGLYEDHAPELIALATREAGKTRLDGVLEVREAVDFCRYYAMRARQTMARGERTGRGVFVCISPWNFPLAIYTGQIAAALVSGNAVVAKPAEQTPLIAARAAQLMYAAGVPREVLAFLPGQGAEVGAALTADPRIAGVCFTGSTETAVRIDRAMAASAHPRVPLIAETGGLNAMIVDSTALPEAAVRDIVNGAFQSAGQRCSACRALFVQKDIADKLLEMLEGATQELGVGDPWSPATDVGPVIDEEARSTIEDHVKAFGGKGRLLFRHRMEGAPRQGRFVAPAAIRLDRFEELEREIFGPVLHVLEFEAGDLPGVIDAINARGYGLTFGIHSRLDDRVEWVARRIRAGNIYVNRNQIGAVVGVQPFGGEGLSGTGPKAGGPHYLDRFTVPASSLMPPHVPAAPEDATRVDTLDPAAFADMAADAAPVWDARADRLVVLDRAVAALPEDWQAAALGVLDGVRPALGPAEPLPGPTGESNHLTLHGRGLALCLGGGAEPVGALLTQALMALAAGNAVAVPAGEGGARLAAALRKGGVPAGVIAAVAIDDPAETAGTMPRLGLVALEGEGGEVGGVRAALAAREGVRVAFVSLSEGVERFATERVVSIDTTASGGNATLLTLPDA</sequence>
<feature type="active site" evidence="6">
    <location>
        <position position="820"/>
    </location>
</feature>
<evidence type="ECO:0000259" key="9">
    <source>
        <dbReference type="Pfam" id="PF14850"/>
    </source>
</evidence>
<comment type="catalytic activity">
    <reaction evidence="4 5">
        <text>L-glutamate 5-semialdehyde + NAD(+) + H2O = L-glutamate + NADH + 2 H(+)</text>
        <dbReference type="Rhea" id="RHEA:30235"/>
        <dbReference type="ChEBI" id="CHEBI:15377"/>
        <dbReference type="ChEBI" id="CHEBI:15378"/>
        <dbReference type="ChEBI" id="CHEBI:29985"/>
        <dbReference type="ChEBI" id="CHEBI:57540"/>
        <dbReference type="ChEBI" id="CHEBI:57945"/>
        <dbReference type="ChEBI" id="CHEBI:58066"/>
        <dbReference type="EC" id="1.2.1.88"/>
    </reaction>
</comment>
<keyword evidence="5" id="KW-0678">Repressor</keyword>
<dbReference type="AlphaFoldDB" id="A0A9J6PDE1"/>
<dbReference type="InterPro" id="IPR016163">
    <property type="entry name" value="Ald_DH_C"/>
</dbReference>
<keyword evidence="5" id="KW-0805">Transcription regulation</keyword>
<dbReference type="GO" id="GO:0004657">
    <property type="term" value="F:proline dehydrogenase activity"/>
    <property type="evidence" value="ECO:0007669"/>
    <property type="project" value="UniProtKB-UniRule"/>
</dbReference>
<dbReference type="SUPFAM" id="SSF53720">
    <property type="entry name" value="ALDH-like"/>
    <property type="match status" value="1"/>
</dbReference>
<dbReference type="InterPro" id="IPR029041">
    <property type="entry name" value="FAD-linked_oxidoreductase-like"/>
</dbReference>
<dbReference type="Proteomes" id="UP001055804">
    <property type="component" value="Unassembled WGS sequence"/>
</dbReference>
<comment type="cofactor">
    <cofactor evidence="5">
        <name>FAD</name>
        <dbReference type="ChEBI" id="CHEBI:57692"/>
    </cofactor>
</comment>
<dbReference type="InterPro" id="IPR005933">
    <property type="entry name" value="PutA_C"/>
</dbReference>
<comment type="pathway">
    <text evidence="5">Amino-acid degradation; L-proline degradation into L-glutamate; L-glutamate from L-proline: step 1/2.</text>
</comment>
<dbReference type="Pfam" id="PF14850">
    <property type="entry name" value="Pro_dh-DNA_bdg"/>
    <property type="match status" value="1"/>
</dbReference>
<feature type="active site" evidence="6">
    <location>
        <position position="786"/>
    </location>
</feature>
<feature type="domain" description="Aldehyde dehydrogenase" evidence="7">
    <location>
        <begin position="567"/>
        <end position="1008"/>
    </location>
</feature>
<dbReference type="PIRSF" id="PIRSF000197">
    <property type="entry name" value="Bifunct_PutA"/>
    <property type="match status" value="1"/>
</dbReference>
<evidence type="ECO:0000259" key="8">
    <source>
        <dbReference type="Pfam" id="PF01619"/>
    </source>
</evidence>
<evidence type="ECO:0000313" key="11">
    <source>
        <dbReference type="Proteomes" id="UP001055804"/>
    </source>
</evidence>
<dbReference type="PROSITE" id="PS00070">
    <property type="entry name" value="ALDEHYDE_DEHYDR_CYS"/>
    <property type="match status" value="1"/>
</dbReference>
<dbReference type="CDD" id="cd07125">
    <property type="entry name" value="ALDH_PutA-P5CDH"/>
    <property type="match status" value="1"/>
</dbReference>
<dbReference type="NCBIfam" id="TIGR01238">
    <property type="entry name" value="D1pyr5carbox3"/>
    <property type="match status" value="1"/>
</dbReference>
<dbReference type="InterPro" id="IPR025703">
    <property type="entry name" value="Bifunct_PutA"/>
</dbReference>
<keyword evidence="5" id="KW-0274">FAD</keyword>
<evidence type="ECO:0000256" key="4">
    <source>
        <dbReference type="ARBA" id="ARBA00048142"/>
    </source>
</evidence>
<dbReference type="RefSeq" id="WP_269332328.1">
    <property type="nucleotide sequence ID" value="NZ_JAMZFT010000002.1"/>
</dbReference>
<keyword evidence="2 5" id="KW-0560">Oxidoreductase</keyword>
<evidence type="ECO:0000313" key="10">
    <source>
        <dbReference type="EMBL" id="MCP1336366.1"/>
    </source>
</evidence>
<gene>
    <name evidence="10" type="primary">putA</name>
    <name evidence="10" type="ORF">NJQ99_08115</name>
</gene>
<dbReference type="FunFam" id="3.40.309.10:FF:000005">
    <property type="entry name" value="1-pyrroline-5-carboxylate dehydrogenase 1"/>
    <property type="match status" value="1"/>
</dbReference>
<feature type="domain" description="Proline dehydrogenase" evidence="8">
    <location>
        <begin position="184"/>
        <end position="481"/>
    </location>
</feature>
<dbReference type="EC" id="1.2.1.88" evidence="5"/>
<keyword evidence="5" id="KW-0804">Transcription</keyword>
<dbReference type="Gene3D" id="3.40.309.10">
    <property type="entry name" value="Aldehyde Dehydrogenase, Chain A, domain 2"/>
    <property type="match status" value="1"/>
</dbReference>
<dbReference type="InterPro" id="IPR015590">
    <property type="entry name" value="Aldehyde_DH_dom"/>
</dbReference>